<keyword evidence="5" id="KW-0472">Membrane</keyword>
<dbReference type="InterPro" id="IPR058625">
    <property type="entry name" value="MdtA-like_BSH"/>
</dbReference>
<name>A0ABS2GSN2_9BURK</name>
<keyword evidence="5" id="KW-0812">Transmembrane</keyword>
<feature type="coiled-coil region" evidence="3">
    <location>
        <begin position="110"/>
        <end position="151"/>
    </location>
</feature>
<dbReference type="Pfam" id="PF25954">
    <property type="entry name" value="Beta-barrel_RND_2"/>
    <property type="match status" value="1"/>
</dbReference>
<accession>A0ABS2GSN2</accession>
<comment type="caution">
    <text evidence="8">The sequence shown here is derived from an EMBL/GenBank/DDBJ whole genome shotgun (WGS) entry which is preliminary data.</text>
</comment>
<keyword evidence="9" id="KW-1185">Reference proteome</keyword>
<evidence type="ECO:0000259" key="6">
    <source>
        <dbReference type="Pfam" id="PF25917"/>
    </source>
</evidence>
<sequence length="422" mass="44673">MSNDKEKITSLLGDGEGQKMSKKKKMILGGVCIAVIAAFSWWMGSKETGPRYLTEAVTEGVLQVEVTANGTLEAEQEVTIGSELSGIVEKVLVDVNDSIKQGQVLIELDTAKLKASVEKAKAALASAQAAQKEAEATLKEADAKYKRLINVRKLSGGKTPAQTELDEQAAVVARSQASVETAGAQIQTAQAELETAQTDLTKAYISSPIDGVVLARSVEPGYAVAASLQAVELLTLASDLRTLELEIDVDEADVSVVQPGQKATFTVSAYPNKNFPATLTKVAYGPTASDTNVVTYTAYLKVSNNDLLLRPGMTATARIVTEQRENALLVPNTALRFAPTISKSSGSAVDSLMMGPPRSSNKVSKEVGGVTTQRKNTVWVLRNGNAQQIDIVTGASDGTRTEVVSGDLKSGDLVITSQLRTQ</sequence>
<evidence type="ECO:0000256" key="2">
    <source>
        <dbReference type="ARBA" id="ARBA00023054"/>
    </source>
</evidence>
<dbReference type="Gene3D" id="6.10.140.1990">
    <property type="match status" value="1"/>
</dbReference>
<dbReference type="Gene3D" id="2.40.30.170">
    <property type="match status" value="1"/>
</dbReference>
<organism evidence="8 9">
    <name type="scientific">Parasutterella secunda</name>
    <dbReference type="NCBI Taxonomy" id="626947"/>
    <lineage>
        <taxon>Bacteria</taxon>
        <taxon>Pseudomonadati</taxon>
        <taxon>Pseudomonadota</taxon>
        <taxon>Betaproteobacteria</taxon>
        <taxon>Burkholderiales</taxon>
        <taxon>Sutterellaceae</taxon>
        <taxon>Parasutterella</taxon>
    </lineage>
</organism>
<gene>
    <name evidence="8" type="ORF">H5985_00990</name>
</gene>
<protein>
    <submittedName>
        <fullName evidence="8">Efflux RND transporter periplasmic adaptor subunit</fullName>
    </submittedName>
</protein>
<feature type="domain" description="Multidrug resistance protein MdtA-like barrel-sandwich hybrid" evidence="6">
    <location>
        <begin position="77"/>
        <end position="230"/>
    </location>
</feature>
<feature type="domain" description="CusB-like beta-barrel" evidence="7">
    <location>
        <begin position="245"/>
        <end position="322"/>
    </location>
</feature>
<evidence type="ECO:0000256" key="3">
    <source>
        <dbReference type="SAM" id="Coils"/>
    </source>
</evidence>
<dbReference type="EMBL" id="JACJKX010000001">
    <property type="protein sequence ID" value="MBM6927858.1"/>
    <property type="molecule type" value="Genomic_DNA"/>
</dbReference>
<dbReference type="InterPro" id="IPR058792">
    <property type="entry name" value="Beta-barrel_RND_2"/>
</dbReference>
<dbReference type="Gene3D" id="2.40.420.20">
    <property type="match status" value="1"/>
</dbReference>
<evidence type="ECO:0000259" key="7">
    <source>
        <dbReference type="Pfam" id="PF25954"/>
    </source>
</evidence>
<keyword evidence="5" id="KW-1133">Transmembrane helix</keyword>
<feature type="transmembrane region" description="Helical" evidence="5">
    <location>
        <begin position="26"/>
        <end position="44"/>
    </location>
</feature>
<evidence type="ECO:0000256" key="5">
    <source>
        <dbReference type="SAM" id="Phobius"/>
    </source>
</evidence>
<dbReference type="InterPro" id="IPR030190">
    <property type="entry name" value="MacA_alpha-hairpin_sf"/>
</dbReference>
<proteinExistence type="inferred from homology"/>
<dbReference type="SUPFAM" id="SSF111369">
    <property type="entry name" value="HlyD-like secretion proteins"/>
    <property type="match status" value="1"/>
</dbReference>
<dbReference type="NCBIfam" id="TIGR01730">
    <property type="entry name" value="RND_mfp"/>
    <property type="match status" value="1"/>
</dbReference>
<evidence type="ECO:0000256" key="4">
    <source>
        <dbReference type="SAM" id="MobiDB-lite"/>
    </source>
</evidence>
<dbReference type="PANTHER" id="PTHR30469">
    <property type="entry name" value="MULTIDRUG RESISTANCE PROTEIN MDTA"/>
    <property type="match status" value="1"/>
</dbReference>
<evidence type="ECO:0000313" key="9">
    <source>
        <dbReference type="Proteomes" id="UP000777002"/>
    </source>
</evidence>
<feature type="region of interest" description="Disordered" evidence="4">
    <location>
        <begin position="346"/>
        <end position="368"/>
    </location>
</feature>
<reference evidence="8 9" key="1">
    <citation type="journal article" date="2021" name="Sci. Rep.">
        <title>The distribution of antibiotic resistance genes in chicken gut microbiota commensals.</title>
        <authorList>
            <person name="Juricova H."/>
            <person name="Matiasovicova J."/>
            <person name="Kubasova T."/>
            <person name="Cejkova D."/>
            <person name="Rychlik I."/>
        </authorList>
    </citation>
    <scope>NUCLEOTIDE SEQUENCE [LARGE SCALE GENOMIC DNA]</scope>
    <source>
        <strain evidence="8 9">An562</strain>
    </source>
</reference>
<dbReference type="Proteomes" id="UP000777002">
    <property type="component" value="Unassembled WGS sequence"/>
</dbReference>
<dbReference type="Gene3D" id="2.40.50.100">
    <property type="match status" value="1"/>
</dbReference>
<dbReference type="PANTHER" id="PTHR30469:SF33">
    <property type="entry name" value="SLR1207 PROTEIN"/>
    <property type="match status" value="1"/>
</dbReference>
<dbReference type="Pfam" id="PF25917">
    <property type="entry name" value="BSH_RND"/>
    <property type="match status" value="1"/>
</dbReference>
<dbReference type="RefSeq" id="WP_205049446.1">
    <property type="nucleotide sequence ID" value="NZ_JACJKX010000001.1"/>
</dbReference>
<keyword evidence="2 3" id="KW-0175">Coiled coil</keyword>
<comment type="similarity">
    <text evidence="1">Belongs to the membrane fusion protein (MFP) (TC 8.A.1) family.</text>
</comment>
<evidence type="ECO:0000313" key="8">
    <source>
        <dbReference type="EMBL" id="MBM6927858.1"/>
    </source>
</evidence>
<evidence type="ECO:0000256" key="1">
    <source>
        <dbReference type="ARBA" id="ARBA00009477"/>
    </source>
</evidence>
<dbReference type="InterPro" id="IPR006143">
    <property type="entry name" value="RND_pump_MFP"/>
</dbReference>